<evidence type="ECO:0000256" key="4">
    <source>
        <dbReference type="ARBA" id="ARBA00022679"/>
    </source>
</evidence>
<keyword evidence="6" id="KW-0418">Kinase</keyword>
<feature type="transmembrane region" description="Helical" evidence="9">
    <location>
        <begin position="73"/>
        <end position="89"/>
    </location>
</feature>
<evidence type="ECO:0000256" key="8">
    <source>
        <dbReference type="ARBA" id="ARBA00023012"/>
    </source>
</evidence>
<dbReference type="PANTHER" id="PTHR24421">
    <property type="entry name" value="NITRATE/NITRITE SENSOR PROTEIN NARX-RELATED"/>
    <property type="match status" value="1"/>
</dbReference>
<dbReference type="InterPro" id="IPR036890">
    <property type="entry name" value="HATPase_C_sf"/>
</dbReference>
<evidence type="ECO:0000313" key="12">
    <source>
        <dbReference type="Proteomes" id="UP000218690"/>
    </source>
</evidence>
<keyword evidence="7" id="KW-0067">ATP-binding</keyword>
<sequence>MNSTRFYRFAGVGCIIVVMLTVAVDPSSLTPGALLLAVLGVALTPLGMNHPLWAATAYSALFGICTWHTEWRSFLLVAWSAVIVGLISYRRPWTHAVIPGLVLVLLSIIDPAQGICTSLDLFSFVLVSAINLLGIIFGVSLKKARQRRLAAEQRNQEYRHALMTTLHDSVATTLTSVIMRSETLGLLETNPKVAENSTAIADDARKAMGEVRDLLHLMKNENLPTLKKARSTIAEELEVMQSFLKSHGFECTVKGKLGKLARSMALPNDLHLVFSELSANLIKYAEAGSEITIRLQRNYRGLDIEVHSLIAGAQADHHMTTRLGLSEIEKRVAAANGTFSSGPHNGKWVSTLYIPISSMVRR</sequence>
<dbReference type="GO" id="GO:0016020">
    <property type="term" value="C:membrane"/>
    <property type="evidence" value="ECO:0007669"/>
    <property type="project" value="InterPro"/>
</dbReference>
<feature type="transmembrane region" description="Helical" evidence="9">
    <location>
        <begin position="121"/>
        <end position="141"/>
    </location>
</feature>
<evidence type="ECO:0000256" key="5">
    <source>
        <dbReference type="ARBA" id="ARBA00022741"/>
    </source>
</evidence>
<evidence type="ECO:0000259" key="10">
    <source>
        <dbReference type="Pfam" id="PF07730"/>
    </source>
</evidence>
<keyword evidence="5" id="KW-0547">Nucleotide-binding</keyword>
<dbReference type="EC" id="2.7.13.3" evidence="2"/>
<feature type="transmembrane region" description="Helical" evidence="9">
    <location>
        <begin position="6"/>
        <end position="24"/>
    </location>
</feature>
<dbReference type="Pfam" id="PF07730">
    <property type="entry name" value="HisKA_3"/>
    <property type="match status" value="1"/>
</dbReference>
<keyword evidence="9" id="KW-0812">Transmembrane</keyword>
<dbReference type="Gene3D" id="1.20.5.1930">
    <property type="match status" value="1"/>
</dbReference>
<evidence type="ECO:0000313" key="11">
    <source>
        <dbReference type="EMBL" id="PCC83693.1"/>
    </source>
</evidence>
<evidence type="ECO:0000256" key="6">
    <source>
        <dbReference type="ARBA" id="ARBA00022777"/>
    </source>
</evidence>
<evidence type="ECO:0000256" key="1">
    <source>
        <dbReference type="ARBA" id="ARBA00000085"/>
    </source>
</evidence>
<dbReference type="GO" id="GO:0000155">
    <property type="term" value="F:phosphorelay sensor kinase activity"/>
    <property type="evidence" value="ECO:0007669"/>
    <property type="project" value="InterPro"/>
</dbReference>
<keyword evidence="8" id="KW-0902">Two-component regulatory system</keyword>
<evidence type="ECO:0000256" key="9">
    <source>
        <dbReference type="SAM" id="Phobius"/>
    </source>
</evidence>
<feature type="domain" description="Signal transduction histidine kinase subgroup 3 dimerisation and phosphoacceptor" evidence="10">
    <location>
        <begin position="165"/>
        <end position="221"/>
    </location>
</feature>
<dbReference type="EMBL" id="NWBP01000010">
    <property type="protein sequence ID" value="PCC83693.1"/>
    <property type="molecule type" value="Genomic_DNA"/>
</dbReference>
<name>A0A2A4ALA1_9CORY</name>
<evidence type="ECO:0000256" key="3">
    <source>
        <dbReference type="ARBA" id="ARBA00022553"/>
    </source>
</evidence>
<keyword evidence="9" id="KW-1133">Transmembrane helix</keyword>
<dbReference type="InterPro" id="IPR050482">
    <property type="entry name" value="Sensor_HK_TwoCompSys"/>
</dbReference>
<proteinExistence type="predicted"/>
<dbReference type="AlphaFoldDB" id="A0A2A4ALA1"/>
<keyword evidence="3" id="KW-0597">Phosphoprotein</keyword>
<reference evidence="11 12" key="1">
    <citation type="submission" date="2017-09" db="EMBL/GenBank/DDBJ databases">
        <title>Draft Genome Sequence of Corynebacterium accolens AH4003.</title>
        <authorList>
            <person name="Chen Y."/>
            <person name="Oosthuysen W.F."/>
            <person name="Kelley S."/>
            <person name="Horswill A."/>
        </authorList>
    </citation>
    <scope>NUCLEOTIDE SEQUENCE [LARGE SCALE GENOMIC DNA]</scope>
    <source>
        <strain evidence="11 12">AH4003</strain>
    </source>
</reference>
<keyword evidence="9" id="KW-0472">Membrane</keyword>
<dbReference type="SUPFAM" id="SSF55874">
    <property type="entry name" value="ATPase domain of HSP90 chaperone/DNA topoisomerase II/histidine kinase"/>
    <property type="match status" value="1"/>
</dbReference>
<accession>A0A2A4ALA1</accession>
<keyword evidence="4" id="KW-0808">Transferase</keyword>
<dbReference type="PANTHER" id="PTHR24421:SF10">
    <property type="entry name" value="NITRATE_NITRITE SENSOR PROTEIN NARQ"/>
    <property type="match status" value="1"/>
</dbReference>
<gene>
    <name evidence="11" type="ORF">COM45_02805</name>
</gene>
<evidence type="ECO:0000256" key="7">
    <source>
        <dbReference type="ARBA" id="ARBA00022840"/>
    </source>
</evidence>
<dbReference type="GO" id="GO:0046983">
    <property type="term" value="F:protein dimerization activity"/>
    <property type="evidence" value="ECO:0007669"/>
    <property type="project" value="InterPro"/>
</dbReference>
<comment type="catalytic activity">
    <reaction evidence="1">
        <text>ATP + protein L-histidine = ADP + protein N-phospho-L-histidine.</text>
        <dbReference type="EC" id="2.7.13.3"/>
    </reaction>
</comment>
<evidence type="ECO:0000256" key="2">
    <source>
        <dbReference type="ARBA" id="ARBA00012438"/>
    </source>
</evidence>
<dbReference type="Proteomes" id="UP000218690">
    <property type="component" value="Unassembled WGS sequence"/>
</dbReference>
<protein>
    <recommendedName>
        <fullName evidence="2">histidine kinase</fullName>
        <ecNumber evidence="2">2.7.13.3</ecNumber>
    </recommendedName>
</protein>
<organism evidence="11 12">
    <name type="scientific">Corynebacterium accolens</name>
    <dbReference type="NCBI Taxonomy" id="38284"/>
    <lineage>
        <taxon>Bacteria</taxon>
        <taxon>Bacillati</taxon>
        <taxon>Actinomycetota</taxon>
        <taxon>Actinomycetes</taxon>
        <taxon>Mycobacteriales</taxon>
        <taxon>Corynebacteriaceae</taxon>
        <taxon>Corynebacterium</taxon>
    </lineage>
</organism>
<dbReference type="GO" id="GO:0005524">
    <property type="term" value="F:ATP binding"/>
    <property type="evidence" value="ECO:0007669"/>
    <property type="project" value="UniProtKB-KW"/>
</dbReference>
<feature type="transmembrane region" description="Helical" evidence="9">
    <location>
        <begin position="33"/>
        <end position="53"/>
    </location>
</feature>
<comment type="caution">
    <text evidence="11">The sequence shown here is derived from an EMBL/GenBank/DDBJ whole genome shotgun (WGS) entry which is preliminary data.</text>
</comment>
<dbReference type="Gene3D" id="3.30.565.10">
    <property type="entry name" value="Histidine kinase-like ATPase, C-terminal domain"/>
    <property type="match status" value="1"/>
</dbReference>
<dbReference type="InterPro" id="IPR011712">
    <property type="entry name" value="Sig_transdc_His_kin_sub3_dim/P"/>
</dbReference>